<dbReference type="PANTHER" id="PTHR33577:SF1">
    <property type="entry name" value="HEME HALOPEROXIDASE FAMILY PROFILE DOMAIN-CONTAINING PROTEIN"/>
    <property type="match status" value="1"/>
</dbReference>
<evidence type="ECO:0000256" key="7">
    <source>
        <dbReference type="ARBA" id="ARBA00025795"/>
    </source>
</evidence>
<accession>A0A8H8RVE1</accession>
<proteinExistence type="inferred from homology"/>
<dbReference type="GO" id="GO:0046872">
    <property type="term" value="F:metal ion binding"/>
    <property type="evidence" value="ECO:0007669"/>
    <property type="project" value="UniProtKB-KW"/>
</dbReference>
<reference evidence="10 11" key="1">
    <citation type="submission" date="2018-05" db="EMBL/GenBank/DDBJ databases">
        <title>Genome sequencing and assembly of the regulated plant pathogen Lachnellula willkommii and related sister species for the development of diagnostic species identification markers.</title>
        <authorList>
            <person name="Giroux E."/>
            <person name="Bilodeau G."/>
        </authorList>
    </citation>
    <scope>NUCLEOTIDE SEQUENCE [LARGE SCALE GENOMIC DNA]</scope>
    <source>
        <strain evidence="10 11">CBS 160.35</strain>
    </source>
</reference>
<dbReference type="Pfam" id="PF01328">
    <property type="entry name" value="Peroxidase_2"/>
    <property type="match status" value="1"/>
</dbReference>
<comment type="cofactor">
    <cofactor evidence="1">
        <name>heme b</name>
        <dbReference type="ChEBI" id="CHEBI:60344"/>
    </cofactor>
</comment>
<feature type="signal peptide" evidence="8">
    <location>
        <begin position="1"/>
        <end position="19"/>
    </location>
</feature>
<dbReference type="PANTHER" id="PTHR33577">
    <property type="entry name" value="STERIGMATOCYSTIN BIOSYNTHESIS PEROXIDASE STCC-RELATED"/>
    <property type="match status" value="1"/>
</dbReference>
<dbReference type="Gene3D" id="1.10.489.10">
    <property type="entry name" value="Chloroperoxidase-like"/>
    <property type="match status" value="1"/>
</dbReference>
<comment type="similarity">
    <text evidence="7">Belongs to the chloroperoxidase family.</text>
</comment>
<dbReference type="AlphaFoldDB" id="A0A8H8RVE1"/>
<gene>
    <name evidence="10" type="primary">APO1_1</name>
    <name evidence="10" type="ORF">LOCC1_G007919</name>
</gene>
<dbReference type="EMBL" id="QGMI01000457">
    <property type="protein sequence ID" value="TVY40376.1"/>
    <property type="molecule type" value="Genomic_DNA"/>
</dbReference>
<dbReference type="Proteomes" id="UP000443090">
    <property type="component" value="Unassembled WGS sequence"/>
</dbReference>
<keyword evidence="11" id="KW-1185">Reference proteome</keyword>
<keyword evidence="8" id="KW-0732">Signal</keyword>
<dbReference type="GO" id="GO:0004601">
    <property type="term" value="F:peroxidase activity"/>
    <property type="evidence" value="ECO:0007669"/>
    <property type="project" value="UniProtKB-KW"/>
</dbReference>
<dbReference type="OrthoDB" id="407298at2759"/>
<keyword evidence="2" id="KW-0575">Peroxidase</keyword>
<keyword evidence="5" id="KW-0560">Oxidoreductase</keyword>
<keyword evidence="3" id="KW-0349">Heme</keyword>
<evidence type="ECO:0000313" key="11">
    <source>
        <dbReference type="Proteomes" id="UP000443090"/>
    </source>
</evidence>
<evidence type="ECO:0000256" key="6">
    <source>
        <dbReference type="ARBA" id="ARBA00023004"/>
    </source>
</evidence>
<keyword evidence="4" id="KW-0479">Metal-binding</keyword>
<dbReference type="PROSITE" id="PS51405">
    <property type="entry name" value="HEME_HALOPEROXIDASE"/>
    <property type="match status" value="1"/>
</dbReference>
<evidence type="ECO:0000259" key="9">
    <source>
        <dbReference type="PROSITE" id="PS51405"/>
    </source>
</evidence>
<dbReference type="SUPFAM" id="SSF47571">
    <property type="entry name" value="Cloroperoxidase"/>
    <property type="match status" value="1"/>
</dbReference>
<evidence type="ECO:0000256" key="1">
    <source>
        <dbReference type="ARBA" id="ARBA00001970"/>
    </source>
</evidence>
<feature type="chain" id="PRO_5034302812" evidence="8">
    <location>
        <begin position="20"/>
        <end position="515"/>
    </location>
</feature>
<evidence type="ECO:0000313" key="10">
    <source>
        <dbReference type="EMBL" id="TVY40376.1"/>
    </source>
</evidence>
<dbReference type="InterPro" id="IPR036851">
    <property type="entry name" value="Chloroperoxidase-like_sf"/>
</dbReference>
<organism evidence="10 11">
    <name type="scientific">Lachnellula occidentalis</name>
    <dbReference type="NCBI Taxonomy" id="215460"/>
    <lineage>
        <taxon>Eukaryota</taxon>
        <taxon>Fungi</taxon>
        <taxon>Dikarya</taxon>
        <taxon>Ascomycota</taxon>
        <taxon>Pezizomycotina</taxon>
        <taxon>Leotiomycetes</taxon>
        <taxon>Helotiales</taxon>
        <taxon>Lachnaceae</taxon>
        <taxon>Lachnellula</taxon>
    </lineage>
</organism>
<feature type="domain" description="Heme haloperoxidase family profile" evidence="9">
    <location>
        <begin position="142"/>
        <end position="396"/>
    </location>
</feature>
<evidence type="ECO:0000256" key="8">
    <source>
        <dbReference type="SAM" id="SignalP"/>
    </source>
</evidence>
<keyword evidence="6" id="KW-0408">Iron</keyword>
<sequence length="515" mass="55358">MKSFQYLSLLFLLRNKVTALPAAFTPEFDGALVPIGELASEIDPITDLPHIPLGSRARVERHAARDVQARALDALGVDIDLDARVGLDAYKRNAEKGSTLPSGHPASSEILALLARQDFNGGGGIGKRGTFNAEVQLINVTGEHAFIAPDFARGDKRGPCPGMNSLANHGYIHRNGLATVGESIVAVNEGMNLTLNLWIRLTFLLSGSILSLNPSYSIGDQSADVENLLDNAGGLLGKPQGLDGTHNTFEVDGSTTRGDAYDPDGNGYDLNITYFKQLYDMQKDAENPDYTLDVIIDNALDRFDQAVAYNPYFYYGPFSGLVLRSGANFFAARLWINCTAERPDGYLDKEMLKSFYGVTGPDDNLVYNRGGERIPDNWYRRPDDYSVAGVAVDLVNMASKNPRILGIGGNVNGVNTYAGINPSDIVGGVLNGASILEGNNLICFAFQTIKFASPNSLSSIYATIAKPLGILFDAIDKTVLSLDCPAFTDMQYGGTDLGSYLLATYPGAAKSGHAL</sequence>
<protein>
    <submittedName>
        <fullName evidence="10">Aromatic peroxygenase</fullName>
    </submittedName>
</protein>
<dbReference type="InterPro" id="IPR000028">
    <property type="entry name" value="Chloroperoxidase"/>
</dbReference>
<evidence type="ECO:0000256" key="3">
    <source>
        <dbReference type="ARBA" id="ARBA00022617"/>
    </source>
</evidence>
<comment type="caution">
    <text evidence="10">The sequence shown here is derived from an EMBL/GenBank/DDBJ whole genome shotgun (WGS) entry which is preliminary data.</text>
</comment>
<name>A0A8H8RVE1_9HELO</name>
<evidence type="ECO:0000256" key="4">
    <source>
        <dbReference type="ARBA" id="ARBA00022723"/>
    </source>
</evidence>
<evidence type="ECO:0000256" key="2">
    <source>
        <dbReference type="ARBA" id="ARBA00022559"/>
    </source>
</evidence>
<evidence type="ECO:0000256" key="5">
    <source>
        <dbReference type="ARBA" id="ARBA00023002"/>
    </source>
</evidence>